<dbReference type="InterPro" id="IPR013148">
    <property type="entry name" value="Glyco_hydro_32_N"/>
</dbReference>
<protein>
    <submittedName>
        <fullName evidence="7">Glycoside hydrolase family 32 protein</fullName>
    </submittedName>
</protein>
<evidence type="ECO:0000256" key="2">
    <source>
        <dbReference type="ARBA" id="ARBA00022801"/>
    </source>
</evidence>
<accession>A0A364N4K5</accession>
<feature type="domain" description="Glycosyl hydrolase family 32 C-terminal" evidence="6">
    <location>
        <begin position="693"/>
        <end position="832"/>
    </location>
</feature>
<dbReference type="Gene3D" id="2.115.10.20">
    <property type="entry name" value="Glycosyl hydrolase domain, family 43"/>
    <property type="match status" value="1"/>
</dbReference>
<dbReference type="CDD" id="cd18621">
    <property type="entry name" value="GH32_XdINV-like"/>
    <property type="match status" value="1"/>
</dbReference>
<dbReference type="CDD" id="cd04301">
    <property type="entry name" value="NAT_SF"/>
    <property type="match status" value="1"/>
</dbReference>
<dbReference type="AlphaFoldDB" id="A0A364N4K5"/>
<evidence type="ECO:0000259" key="5">
    <source>
        <dbReference type="Pfam" id="PF00583"/>
    </source>
</evidence>
<dbReference type="SUPFAM" id="SSF49899">
    <property type="entry name" value="Concanavalin A-like lectins/glucanases"/>
    <property type="match status" value="1"/>
</dbReference>
<dbReference type="Gene3D" id="3.40.630.30">
    <property type="match status" value="1"/>
</dbReference>
<comment type="similarity">
    <text evidence="1">Belongs to the glycosyl hydrolase 32 family.</text>
</comment>
<dbReference type="InterPro" id="IPR013320">
    <property type="entry name" value="ConA-like_dom_sf"/>
</dbReference>
<dbReference type="InterPro" id="IPR000182">
    <property type="entry name" value="GNAT_dom"/>
</dbReference>
<dbReference type="Proteomes" id="UP000249619">
    <property type="component" value="Unassembled WGS sequence"/>
</dbReference>
<evidence type="ECO:0000313" key="7">
    <source>
        <dbReference type="EMBL" id="RAR11804.1"/>
    </source>
</evidence>
<comment type="caution">
    <text evidence="7">The sequence shown here is derived from an EMBL/GenBank/DDBJ whole genome shotgun (WGS) entry which is preliminary data.</text>
</comment>
<dbReference type="GO" id="GO:0004575">
    <property type="term" value="F:sucrose alpha-glucosidase activity"/>
    <property type="evidence" value="ECO:0007669"/>
    <property type="project" value="TreeGrafter"/>
</dbReference>
<feature type="domain" description="Glycosyl hydrolase family 32 N-terminal" evidence="4">
    <location>
        <begin position="309"/>
        <end position="624"/>
    </location>
</feature>
<keyword evidence="3" id="KW-0326">Glycosidase</keyword>
<name>A0A364N4K5_STELY</name>
<dbReference type="InterPro" id="IPR016181">
    <property type="entry name" value="Acyl_CoA_acyltransferase"/>
</dbReference>
<gene>
    <name evidence="7" type="ORF">DDE83_004401</name>
</gene>
<evidence type="ECO:0000256" key="1">
    <source>
        <dbReference type="ARBA" id="ARBA00009902"/>
    </source>
</evidence>
<reference evidence="8" key="1">
    <citation type="submission" date="2018-05" db="EMBL/GenBank/DDBJ databases">
        <title>Draft genome sequence of Stemphylium lycopersici strain CIDEFI 213.</title>
        <authorList>
            <person name="Medina R."/>
            <person name="Franco M.E.E."/>
            <person name="Lucentini C.G."/>
            <person name="Saparrat M.C.N."/>
            <person name="Balatti P.A."/>
        </authorList>
    </citation>
    <scope>NUCLEOTIDE SEQUENCE [LARGE SCALE GENOMIC DNA]</scope>
    <source>
        <strain evidence="8">CIDEFI 213</strain>
    </source>
</reference>
<dbReference type="SUPFAM" id="SSF75005">
    <property type="entry name" value="Arabinanase/levansucrase/invertase"/>
    <property type="match status" value="1"/>
</dbReference>
<dbReference type="GO" id="GO:0005737">
    <property type="term" value="C:cytoplasm"/>
    <property type="evidence" value="ECO:0007669"/>
    <property type="project" value="TreeGrafter"/>
</dbReference>
<dbReference type="SMART" id="SM00640">
    <property type="entry name" value="Glyco_32"/>
    <property type="match status" value="1"/>
</dbReference>
<dbReference type="GO" id="GO:0005987">
    <property type="term" value="P:sucrose catabolic process"/>
    <property type="evidence" value="ECO:0007669"/>
    <property type="project" value="TreeGrafter"/>
</dbReference>
<dbReference type="SUPFAM" id="SSF55729">
    <property type="entry name" value="Acyl-CoA N-acyltransferases (Nat)"/>
    <property type="match status" value="1"/>
</dbReference>
<dbReference type="PANTHER" id="PTHR42800">
    <property type="entry name" value="EXOINULINASE INUD (AFU_ORTHOLOGUE AFUA_5G00480)"/>
    <property type="match status" value="1"/>
</dbReference>
<dbReference type="InterPro" id="IPR013189">
    <property type="entry name" value="Glyco_hydro_32_C"/>
</dbReference>
<feature type="domain" description="N-acetyltransferase" evidence="5">
    <location>
        <begin position="137"/>
        <end position="187"/>
    </location>
</feature>
<evidence type="ECO:0000259" key="4">
    <source>
        <dbReference type="Pfam" id="PF00251"/>
    </source>
</evidence>
<proteinExistence type="inferred from homology"/>
<evidence type="ECO:0000259" key="6">
    <source>
        <dbReference type="Pfam" id="PF08244"/>
    </source>
</evidence>
<dbReference type="Gene3D" id="2.60.120.560">
    <property type="entry name" value="Exo-inulinase, domain 1"/>
    <property type="match status" value="1"/>
</dbReference>
<keyword evidence="2 7" id="KW-0378">Hydrolase</keyword>
<dbReference type="InterPro" id="IPR023296">
    <property type="entry name" value="Glyco_hydro_beta-prop_sf"/>
</dbReference>
<dbReference type="InterPro" id="IPR001362">
    <property type="entry name" value="Glyco_hydro_32"/>
</dbReference>
<dbReference type="Pfam" id="PF08244">
    <property type="entry name" value="Glyco_hydro_32C"/>
    <property type="match status" value="1"/>
</dbReference>
<evidence type="ECO:0000313" key="8">
    <source>
        <dbReference type="Proteomes" id="UP000249619"/>
    </source>
</evidence>
<dbReference type="STRING" id="183478.A0A364N4K5"/>
<dbReference type="PANTHER" id="PTHR42800:SF3">
    <property type="entry name" value="GLYCOSYL HYDROLASE FAMILY 32 N-TERMINAL DOMAIN-CONTAINING PROTEIN"/>
    <property type="match status" value="1"/>
</dbReference>
<organism evidence="7 8">
    <name type="scientific">Stemphylium lycopersici</name>
    <name type="common">Tomato gray leaf spot disease fungus</name>
    <name type="synonym">Thyrospora lycopersici</name>
    <dbReference type="NCBI Taxonomy" id="183478"/>
    <lineage>
        <taxon>Eukaryota</taxon>
        <taxon>Fungi</taxon>
        <taxon>Dikarya</taxon>
        <taxon>Ascomycota</taxon>
        <taxon>Pezizomycotina</taxon>
        <taxon>Dothideomycetes</taxon>
        <taxon>Pleosporomycetidae</taxon>
        <taxon>Pleosporales</taxon>
        <taxon>Pleosporineae</taxon>
        <taxon>Pleosporaceae</taxon>
        <taxon>Stemphylium</taxon>
    </lineage>
</organism>
<dbReference type="Pfam" id="PF00251">
    <property type="entry name" value="Glyco_hydro_32N"/>
    <property type="match status" value="1"/>
</dbReference>
<sequence>MPIRPATVADEPAMASLLAAAFFDEPLWGPLIHPYRNEYPDDVKIFWSERLRNTWKTKNARLLVATTTTVDGEEKVGGVAIWERQGDDEGRKKVEEEWVGVEPDAFQPLPAHPNRAIDPSKRTILADSKHHFSHFWSGDRKQNWYLSLCGVDPAHAGKGLGKELVHWGLNRAKEEGVHASCITSQGNDTFYLRCFSVSNKNDITRCALLDAPSSRERPAAMKLSPPVLAASFATLTTSRIIPRQATVVDYNAAPPNLSTLANNTIFDKWRPKAHVLPAFGQIGDPCMHYTDPETGLFHVGYLHLGASGATTSDLVTYKDLNPNSAPFIRAGGINDPVAVFDGSVIEKGVNGTPTLLYTSVSYLPIQWTIDYTKGSETQSLAFARDGGSNFTKAQFGPVIPSPPFALNVTGFRDPFVFQNVQVDSLLGKKNGTWYTIVSGGVHGHGPSLFLYAQYGEDMGEFQAWEYLGEYWHEAANTTWTEQGWAGRWGFNFEVGNFFALDEQGANEEGEIFVTLGAEWSYEPIVPQVSDVREMLWAAGKQTLVNGTLKFEPTMSGRLDAGRSAYAAAGKVLPADSQASWASGAPDRFITYLWLTGDYYGTSNFPTPQQNWTGTLLLPRELSVGHVTVLDNELSREKGAWRTETENDDGTLTLSFLKQKIAREPLAAFKEKATNVITLPNGPLVGYHKLPETPKSNHYMLTASIRFPTRSALVQAGFEIMSGSHESTRVEFRPGHDMMVIDRSKSTAAANTTDGIEIDNEQGMFRLFDVPGPNGTEVETLDLTIVVDGGVVEVHANDRFALSTWVRSWYADSRHVAFFVGGGGAYVHNVTLYEGLLDAWPQRNAAA</sequence>
<dbReference type="EMBL" id="QGDH01000054">
    <property type="protein sequence ID" value="RAR11804.1"/>
    <property type="molecule type" value="Genomic_DNA"/>
</dbReference>
<dbReference type="Pfam" id="PF00583">
    <property type="entry name" value="Acetyltransf_1"/>
    <property type="match status" value="1"/>
</dbReference>
<evidence type="ECO:0000256" key="3">
    <source>
        <dbReference type="ARBA" id="ARBA00023295"/>
    </source>
</evidence>
<keyword evidence="8" id="KW-1185">Reference proteome</keyword>
<dbReference type="GO" id="GO:0016747">
    <property type="term" value="F:acyltransferase activity, transferring groups other than amino-acyl groups"/>
    <property type="evidence" value="ECO:0007669"/>
    <property type="project" value="InterPro"/>
</dbReference>